<evidence type="ECO:0000256" key="1">
    <source>
        <dbReference type="ARBA" id="ARBA00009104"/>
    </source>
</evidence>
<dbReference type="Gene3D" id="3.40.50.300">
    <property type="entry name" value="P-loop containing nucleotide triphosphate hydrolases"/>
    <property type="match status" value="1"/>
</dbReference>
<dbReference type="InterPro" id="IPR010488">
    <property type="entry name" value="Zeta_toxin_domain"/>
</dbReference>
<comment type="catalytic activity">
    <reaction evidence="6">
        <text>UDP-N-acetyl-alpha-D-glucosamine + ATP = UDP-N-acetyl-alpha-D-glucosamine 3'-phosphate + ADP + H(+)</text>
        <dbReference type="Rhea" id="RHEA:32671"/>
        <dbReference type="ChEBI" id="CHEBI:15378"/>
        <dbReference type="ChEBI" id="CHEBI:30616"/>
        <dbReference type="ChEBI" id="CHEBI:57705"/>
        <dbReference type="ChEBI" id="CHEBI:64353"/>
        <dbReference type="ChEBI" id="CHEBI:456216"/>
        <dbReference type="EC" id="2.7.1.176"/>
    </reaction>
</comment>
<dbReference type="GO" id="GO:0016301">
    <property type="term" value="F:kinase activity"/>
    <property type="evidence" value="ECO:0007669"/>
    <property type="project" value="InterPro"/>
</dbReference>
<accession>F2L756</accession>
<keyword evidence="8" id="KW-0614">Plasmid</keyword>
<dbReference type="Pfam" id="PF06414">
    <property type="entry name" value="Zeta_toxin"/>
    <property type="match status" value="1"/>
</dbReference>
<proteinExistence type="inferred from homology"/>
<sequence>MSGDGTSPDVGSYQLSADDNDRVFRRDIVPSELELVPAQEQPIVVFLIGQPGAGKSATADEIRDVFGDGGFVEVDRDIYSVDIYEAYHPRYAEILGLDDKLMAAAVGPDGRAWMAKVQDYVRAHRLHALVHEIAQNPDYLVATATKYRNAGYQVAVVVLAVPEGISRQGILDRYFQQVADRGAGRLSVPEKAAESYARIPEGAARLEADKVADAVAVFRRGLNPAGASYWNHQTAAGKWQNPPRIAAAIHAERQTVTPQEMADFAARQIRLRAVGAAEFGDELATIENLVSALTPADSTPTAHPARRAAGVFAVQVEHGAAQAVRQTAMMVRVELVATAYSMRPQGPAEVVDDLVHLSRLVEMPAVPPAGAEMYVAPSTDSLSVEHTVWHAEARAGEPHVQVYLSPIDLDALGDKAEALAMLISAGWDAST</sequence>
<feature type="domain" description="Zeta toxin" evidence="7">
    <location>
        <begin position="34"/>
        <end position="221"/>
    </location>
</feature>
<evidence type="ECO:0000256" key="6">
    <source>
        <dbReference type="ARBA" id="ARBA00048178"/>
    </source>
</evidence>
<protein>
    <recommendedName>
        <fullName evidence="5">UDP-N-acetylglucosamine kinase</fullName>
        <ecNumber evidence="2">2.7.1.176</ecNumber>
    </recommendedName>
    <alternativeName>
        <fullName evidence="5">UDP-N-acetylglucosamine kinase</fullName>
    </alternativeName>
</protein>
<dbReference type="RefSeq" id="WP_014203918.1">
    <property type="nucleotide sequence ID" value="NC_016601.1"/>
</dbReference>
<dbReference type="GO" id="GO:0005524">
    <property type="term" value="F:ATP binding"/>
    <property type="evidence" value="ECO:0007669"/>
    <property type="project" value="UniProtKB-KW"/>
</dbReference>
<dbReference type="InterPro" id="IPR027417">
    <property type="entry name" value="P-loop_NTPase"/>
</dbReference>
<dbReference type="EMBL" id="CP002597">
    <property type="protein sequence ID" value="AEA29029.1"/>
    <property type="molecule type" value="Genomic_DNA"/>
</dbReference>
<evidence type="ECO:0000256" key="2">
    <source>
        <dbReference type="ARBA" id="ARBA00011963"/>
    </source>
</evidence>
<evidence type="ECO:0000313" key="8">
    <source>
        <dbReference type="EMBL" id="AEA29029.1"/>
    </source>
</evidence>
<geneLocation type="plasmid" evidence="8">
    <name>pPSED02</name>
</geneLocation>
<evidence type="ECO:0000256" key="3">
    <source>
        <dbReference type="ARBA" id="ARBA00022741"/>
    </source>
</evidence>
<dbReference type="AlphaFoldDB" id="F2L756"/>
<evidence type="ECO:0000256" key="5">
    <source>
        <dbReference type="ARBA" id="ARBA00032897"/>
    </source>
</evidence>
<reference evidence="8" key="1">
    <citation type="journal article" date="2011" name="J. Bacteriol.">
        <title>Genome sequence of the 1,4-dioxane-degrading Pseudonocardia dioxanivorans strain CB1190.</title>
        <authorList>
            <person name="Sales C.M."/>
            <person name="Mahendra S."/>
            <person name="Grostern A."/>
            <person name="Parales R.E."/>
            <person name="Goodwin L.A."/>
            <person name="Woyke T."/>
            <person name="Nolan M."/>
            <person name="Lapidus A."/>
            <person name="Chertkov O."/>
            <person name="Ovchinnikova G."/>
            <person name="Sczyrba A."/>
            <person name="Alvarez-Cohen L."/>
        </authorList>
    </citation>
    <scope>NUCLEOTIDE SEQUENCE</scope>
    <source>
        <strain evidence="8">CB1190</strain>
        <plasmid evidence="8">pPSED02</plasmid>
    </source>
</reference>
<dbReference type="SUPFAM" id="SSF52540">
    <property type="entry name" value="P-loop containing nucleoside triphosphate hydrolases"/>
    <property type="match status" value="1"/>
</dbReference>
<comment type="similarity">
    <text evidence="1">Belongs to the zeta toxin family.</text>
</comment>
<keyword evidence="4" id="KW-0067">ATP-binding</keyword>
<dbReference type="EC" id="2.7.1.176" evidence="2"/>
<evidence type="ECO:0000256" key="4">
    <source>
        <dbReference type="ARBA" id="ARBA00022840"/>
    </source>
</evidence>
<organism evidence="8">
    <name type="scientific">Pseudonocardia dioxanivorans (strain ATCC 55486 / DSM 44775 / JCM 13855 / CB1190)</name>
    <dbReference type="NCBI Taxonomy" id="675635"/>
    <lineage>
        <taxon>Bacteria</taxon>
        <taxon>Bacillati</taxon>
        <taxon>Actinomycetota</taxon>
        <taxon>Actinomycetes</taxon>
        <taxon>Pseudonocardiales</taxon>
        <taxon>Pseudonocardiaceae</taxon>
        <taxon>Pseudonocardia</taxon>
    </lineage>
</organism>
<gene>
    <name evidence="8" type="ORF">Psed_6966</name>
</gene>
<keyword evidence="3" id="KW-0547">Nucleotide-binding</keyword>
<evidence type="ECO:0000259" key="7">
    <source>
        <dbReference type="Pfam" id="PF06414"/>
    </source>
</evidence>
<name>F2L756_PSEUX</name>